<feature type="non-terminal residue" evidence="1">
    <location>
        <position position="1"/>
    </location>
</feature>
<sequence length="48" mass="5141">VAEAARRDADDGLFEVAGPIGRQRLEGGPFHRDRLGPAGVLLADHFVD</sequence>
<organism evidence="1">
    <name type="scientific">Celosia cristata</name>
    <dbReference type="NCBI Taxonomy" id="124768"/>
    <lineage>
        <taxon>Eukaryota</taxon>
        <taxon>Viridiplantae</taxon>
        <taxon>Streptophyta</taxon>
        <taxon>Embryophyta</taxon>
        <taxon>Tracheophyta</taxon>
        <taxon>Spermatophyta</taxon>
        <taxon>Magnoliopsida</taxon>
        <taxon>eudicotyledons</taxon>
        <taxon>Gunneridae</taxon>
        <taxon>Pentapetalae</taxon>
        <taxon>Caryophyllales</taxon>
        <taxon>Amaranthaceae</taxon>
        <taxon>Celosia</taxon>
    </lineage>
</organism>
<feature type="non-terminal residue" evidence="1">
    <location>
        <position position="48"/>
    </location>
</feature>
<proteinExistence type="evidence at transcript level"/>
<reference evidence="1" key="1">
    <citation type="journal article" date="2005" name="Biochemistry (Mosc.)">
        <title>Cloning and expression of small cDNA fragment encoding strong antiviral peptide from Celosia cristata in Escherichia coli.</title>
        <authorList>
            <person name="Gholizadeh A."/>
            <person name="Kohnehrouz B.B."/>
            <person name="Santha I.M."/>
            <person name="Lodha M.L."/>
            <person name="Kapoor H.C."/>
        </authorList>
    </citation>
    <scope>NUCLEOTIDE SEQUENCE</scope>
    <source>
        <tissue evidence="1">Leaves</tissue>
    </source>
</reference>
<accession>Q70VA8</accession>
<gene>
    <name evidence="1" type="primary">CAVP</name>
</gene>
<protein>
    <submittedName>
        <fullName evidence="1">Antiviral protein</fullName>
    </submittedName>
</protein>
<dbReference type="AlphaFoldDB" id="Q70VA8"/>
<dbReference type="EMBL" id="AJ535714">
    <property type="protein sequence ID" value="CAD59766.1"/>
    <property type="molecule type" value="mRNA"/>
</dbReference>
<name>Q70VA8_9CARY</name>
<evidence type="ECO:0000313" key="1">
    <source>
        <dbReference type="EMBL" id="CAD59766.1"/>
    </source>
</evidence>